<feature type="modified residue" description="4-aspartylphosphate" evidence="6">
    <location>
        <position position="59"/>
    </location>
</feature>
<keyword evidence="2" id="KW-0902">Two-component regulatory system</keyword>
<dbReference type="PANTHER" id="PTHR48111">
    <property type="entry name" value="REGULATOR OF RPOS"/>
    <property type="match status" value="1"/>
</dbReference>
<dbReference type="InterPro" id="IPR011006">
    <property type="entry name" value="CheY-like_superfamily"/>
</dbReference>
<evidence type="ECO:0000256" key="7">
    <source>
        <dbReference type="PROSITE-ProRule" id="PRU01091"/>
    </source>
</evidence>
<dbReference type="Gene3D" id="6.10.250.690">
    <property type="match status" value="1"/>
</dbReference>
<dbReference type="Proteomes" id="UP000292373">
    <property type="component" value="Unassembled WGS sequence"/>
</dbReference>
<dbReference type="FunFam" id="3.40.50.2300:FF:000001">
    <property type="entry name" value="DNA-binding response regulator PhoB"/>
    <property type="match status" value="1"/>
</dbReference>
<dbReference type="Gene3D" id="1.10.10.10">
    <property type="entry name" value="Winged helix-like DNA-binding domain superfamily/Winged helix DNA-binding domain"/>
    <property type="match status" value="1"/>
</dbReference>
<evidence type="ECO:0000313" key="11">
    <source>
        <dbReference type="Proteomes" id="UP000292373"/>
    </source>
</evidence>
<dbReference type="GO" id="GO:0006355">
    <property type="term" value="P:regulation of DNA-templated transcription"/>
    <property type="evidence" value="ECO:0007669"/>
    <property type="project" value="InterPro"/>
</dbReference>
<dbReference type="InterPro" id="IPR001789">
    <property type="entry name" value="Sig_transdc_resp-reg_receiver"/>
</dbReference>
<gene>
    <name evidence="10" type="ORF">ET989_04050</name>
</gene>
<protein>
    <submittedName>
        <fullName evidence="10">Response regulator transcription factor</fullName>
    </submittedName>
</protein>
<feature type="DNA-binding region" description="OmpR/PhoB-type" evidence="7">
    <location>
        <begin position="137"/>
        <end position="236"/>
    </location>
</feature>
<keyword evidence="11" id="KW-1185">Reference proteome</keyword>
<dbReference type="CDD" id="cd17574">
    <property type="entry name" value="REC_OmpR"/>
    <property type="match status" value="1"/>
</dbReference>
<feature type="domain" description="OmpR/PhoB-type" evidence="9">
    <location>
        <begin position="137"/>
        <end position="236"/>
    </location>
</feature>
<dbReference type="EMBL" id="SDMQ01000003">
    <property type="protein sequence ID" value="TBT86500.1"/>
    <property type="molecule type" value="Genomic_DNA"/>
</dbReference>
<comment type="caution">
    <text evidence="10">The sequence shown here is derived from an EMBL/GenBank/DDBJ whole genome shotgun (WGS) entry which is preliminary data.</text>
</comment>
<sequence length="237" mass="26257">MNSEGAQPTKVLVVDDERALAAVIASYLTRAGHQVSQAHTGPEALDQARAEDPDVIVLDLGLPGLDGIEVCRQIRTFSDCYILILTARGDEVDRLIGLSVGADDYLTKPFSNRELVARVQTVLRRPRRPPAATPAMEEHRVFGDLRIDAAGHEVWIADHPVALTRTEFDILDVLSAQPRVALSRRQLIDTVWDTAWVGDEHVVDVHVANLRKKLDDDPTEPRYITTIRGVGYRMGRG</sequence>
<dbReference type="RefSeq" id="WP_131167285.1">
    <property type="nucleotide sequence ID" value="NZ_SDMQ01000003.1"/>
</dbReference>
<dbReference type="Gene3D" id="3.40.50.2300">
    <property type="match status" value="1"/>
</dbReference>
<dbReference type="AlphaFoldDB" id="A0A4Q9KEY5"/>
<dbReference type="Pfam" id="PF00486">
    <property type="entry name" value="Trans_reg_C"/>
    <property type="match status" value="1"/>
</dbReference>
<dbReference type="PROSITE" id="PS51755">
    <property type="entry name" value="OMPR_PHOB"/>
    <property type="match status" value="1"/>
</dbReference>
<name>A0A4Q9KEY5_9ACTN</name>
<evidence type="ECO:0000256" key="6">
    <source>
        <dbReference type="PROSITE-ProRule" id="PRU00169"/>
    </source>
</evidence>
<dbReference type="FunFam" id="1.10.10.10:FF:000018">
    <property type="entry name" value="DNA-binding response regulator ResD"/>
    <property type="match status" value="1"/>
</dbReference>
<dbReference type="InterPro" id="IPR039420">
    <property type="entry name" value="WalR-like"/>
</dbReference>
<evidence type="ECO:0000256" key="1">
    <source>
        <dbReference type="ARBA" id="ARBA00022553"/>
    </source>
</evidence>
<dbReference type="SMART" id="SM00862">
    <property type="entry name" value="Trans_reg_C"/>
    <property type="match status" value="1"/>
</dbReference>
<evidence type="ECO:0000256" key="3">
    <source>
        <dbReference type="ARBA" id="ARBA00023015"/>
    </source>
</evidence>
<evidence type="ECO:0000259" key="8">
    <source>
        <dbReference type="PROSITE" id="PS50110"/>
    </source>
</evidence>
<dbReference type="SMART" id="SM00448">
    <property type="entry name" value="REC"/>
    <property type="match status" value="1"/>
</dbReference>
<accession>A0A4Q9KEY5</accession>
<evidence type="ECO:0000256" key="4">
    <source>
        <dbReference type="ARBA" id="ARBA00023125"/>
    </source>
</evidence>
<feature type="domain" description="Response regulatory" evidence="8">
    <location>
        <begin position="10"/>
        <end position="123"/>
    </location>
</feature>
<dbReference type="Pfam" id="PF00072">
    <property type="entry name" value="Response_reg"/>
    <property type="match status" value="1"/>
</dbReference>
<dbReference type="OrthoDB" id="5511894at2"/>
<dbReference type="GO" id="GO:0032993">
    <property type="term" value="C:protein-DNA complex"/>
    <property type="evidence" value="ECO:0007669"/>
    <property type="project" value="TreeGrafter"/>
</dbReference>
<evidence type="ECO:0000256" key="2">
    <source>
        <dbReference type="ARBA" id="ARBA00023012"/>
    </source>
</evidence>
<dbReference type="SUPFAM" id="SSF46894">
    <property type="entry name" value="C-terminal effector domain of the bipartite response regulators"/>
    <property type="match status" value="1"/>
</dbReference>
<dbReference type="GO" id="GO:0000976">
    <property type="term" value="F:transcription cis-regulatory region binding"/>
    <property type="evidence" value="ECO:0007669"/>
    <property type="project" value="TreeGrafter"/>
</dbReference>
<dbReference type="GO" id="GO:0000156">
    <property type="term" value="F:phosphorelay response regulator activity"/>
    <property type="evidence" value="ECO:0007669"/>
    <property type="project" value="TreeGrafter"/>
</dbReference>
<reference evidence="10 11" key="1">
    <citation type="submission" date="2019-01" db="EMBL/GenBank/DDBJ databases">
        <title>Lactibacter flavus gen. nov., sp. nov., a novel bacterium of the family Propionibacteriaceae isolated from raw milk and dairy products.</title>
        <authorList>
            <person name="Huptas C."/>
            <person name="Wenning M."/>
            <person name="Breitenwieser F."/>
            <person name="Doll E."/>
            <person name="Von Neubeck M."/>
            <person name="Busse H.-J."/>
            <person name="Scherer S."/>
        </authorList>
    </citation>
    <scope>NUCLEOTIDE SEQUENCE [LARGE SCALE GENOMIC DNA]</scope>
    <source>
        <strain evidence="10 11">KCTC 33808</strain>
    </source>
</reference>
<dbReference type="GO" id="GO:0005829">
    <property type="term" value="C:cytosol"/>
    <property type="evidence" value="ECO:0007669"/>
    <property type="project" value="TreeGrafter"/>
</dbReference>
<dbReference type="InterPro" id="IPR036388">
    <property type="entry name" value="WH-like_DNA-bd_sf"/>
</dbReference>
<evidence type="ECO:0000259" key="9">
    <source>
        <dbReference type="PROSITE" id="PS51755"/>
    </source>
</evidence>
<dbReference type="InterPro" id="IPR016032">
    <property type="entry name" value="Sig_transdc_resp-reg_C-effctor"/>
</dbReference>
<dbReference type="PROSITE" id="PS50110">
    <property type="entry name" value="RESPONSE_REGULATORY"/>
    <property type="match status" value="1"/>
</dbReference>
<keyword evidence="3" id="KW-0805">Transcription regulation</keyword>
<keyword evidence="5" id="KW-0804">Transcription</keyword>
<keyword evidence="1 6" id="KW-0597">Phosphoprotein</keyword>
<evidence type="ECO:0000256" key="5">
    <source>
        <dbReference type="ARBA" id="ARBA00023163"/>
    </source>
</evidence>
<proteinExistence type="predicted"/>
<keyword evidence="4 7" id="KW-0238">DNA-binding</keyword>
<organism evidence="10 11">
    <name type="scientific">Propioniciclava sinopodophylli</name>
    <dbReference type="NCBI Taxonomy" id="1837344"/>
    <lineage>
        <taxon>Bacteria</taxon>
        <taxon>Bacillati</taxon>
        <taxon>Actinomycetota</taxon>
        <taxon>Actinomycetes</taxon>
        <taxon>Propionibacteriales</taxon>
        <taxon>Propionibacteriaceae</taxon>
        <taxon>Propioniciclava</taxon>
    </lineage>
</organism>
<dbReference type="SUPFAM" id="SSF52172">
    <property type="entry name" value="CheY-like"/>
    <property type="match status" value="1"/>
</dbReference>
<dbReference type="CDD" id="cd00383">
    <property type="entry name" value="trans_reg_C"/>
    <property type="match status" value="1"/>
</dbReference>
<evidence type="ECO:0000313" key="10">
    <source>
        <dbReference type="EMBL" id="TBT86500.1"/>
    </source>
</evidence>
<dbReference type="PANTHER" id="PTHR48111:SF4">
    <property type="entry name" value="DNA-BINDING DUAL TRANSCRIPTIONAL REGULATOR OMPR"/>
    <property type="match status" value="1"/>
</dbReference>
<dbReference type="InterPro" id="IPR001867">
    <property type="entry name" value="OmpR/PhoB-type_DNA-bd"/>
</dbReference>